<feature type="transmembrane region" description="Helical" evidence="6">
    <location>
        <begin position="14"/>
        <end position="37"/>
    </location>
</feature>
<protein>
    <submittedName>
        <fullName evidence="8">GtcA</fullName>
    </submittedName>
</protein>
<dbReference type="PANTHER" id="PTHR38459">
    <property type="entry name" value="PROPHAGE BACTOPRENOL-LINKED GLUCOSE TRANSLOCASE HOMOLOG"/>
    <property type="match status" value="1"/>
</dbReference>
<keyword evidence="5 6" id="KW-0472">Membrane</keyword>
<evidence type="ECO:0000256" key="4">
    <source>
        <dbReference type="ARBA" id="ARBA00022989"/>
    </source>
</evidence>
<reference evidence="9" key="1">
    <citation type="journal article" date="2013" name="Genome Announc.">
        <title>Whole-Genome Sequencing of Lactobacillus shenzhenensis Strain LY-73T.</title>
        <authorList>
            <person name="Lin Z."/>
            <person name="Liu Z."/>
            <person name="Yang R."/>
            <person name="Zou Y."/>
            <person name="Wan D."/>
            <person name="Chen J."/>
            <person name="Guo M."/>
            <person name="Zhao J."/>
            <person name="Fang C."/>
            <person name="Yang R."/>
            <person name="Liu F."/>
        </authorList>
    </citation>
    <scope>NUCLEOTIDE SEQUENCE [LARGE SCALE GENOMIC DNA]</scope>
    <source>
        <strain evidence="9">LY-73</strain>
    </source>
</reference>
<comment type="subcellular location">
    <subcellularLocation>
        <location evidence="1">Membrane</location>
        <topology evidence="1">Multi-pass membrane protein</topology>
    </subcellularLocation>
</comment>
<dbReference type="eggNOG" id="COG2246">
    <property type="taxonomic scope" value="Bacteria"/>
</dbReference>
<dbReference type="InterPro" id="IPR051401">
    <property type="entry name" value="GtrA_CellWall_Glycosyl"/>
</dbReference>
<evidence type="ECO:0000256" key="6">
    <source>
        <dbReference type="SAM" id="Phobius"/>
    </source>
</evidence>
<name>U4TMS0_9LACO</name>
<feature type="transmembrane region" description="Helical" evidence="6">
    <location>
        <begin position="82"/>
        <end position="104"/>
    </location>
</feature>
<organism evidence="8 9">
    <name type="scientific">Schleiferilactobacillus shenzhenensis LY-73</name>
    <dbReference type="NCBI Taxonomy" id="1231336"/>
    <lineage>
        <taxon>Bacteria</taxon>
        <taxon>Bacillati</taxon>
        <taxon>Bacillota</taxon>
        <taxon>Bacilli</taxon>
        <taxon>Lactobacillales</taxon>
        <taxon>Lactobacillaceae</taxon>
        <taxon>Schleiferilactobacillus</taxon>
    </lineage>
</organism>
<dbReference type="STRING" id="1231336.L248_0644"/>
<evidence type="ECO:0000313" key="9">
    <source>
        <dbReference type="Proteomes" id="UP000030647"/>
    </source>
</evidence>
<sequence length="156" mass="18057">MQKLWALYHRYHDFIMYAFFGGLTTLVNLVTFGALYYTPLHMNLLLANTIAWFLSVTFAFFTNKTWVFRSPYTTVGAFLIEMFWFFAARAVSLGADTAIMWIGVDLLRANAMLTKIVDQIVVILMNYVFSKWIFHSSSENTVPAPTHEEKKSEENE</sequence>
<keyword evidence="9" id="KW-1185">Reference proteome</keyword>
<feature type="transmembrane region" description="Helical" evidence="6">
    <location>
        <begin position="44"/>
        <end position="62"/>
    </location>
</feature>
<dbReference type="Pfam" id="PF04138">
    <property type="entry name" value="GtrA_DPMS_TM"/>
    <property type="match status" value="1"/>
</dbReference>
<evidence type="ECO:0000313" key="8">
    <source>
        <dbReference type="EMBL" id="ERL64725.1"/>
    </source>
</evidence>
<dbReference type="GO" id="GO:0005886">
    <property type="term" value="C:plasma membrane"/>
    <property type="evidence" value="ECO:0007669"/>
    <property type="project" value="TreeGrafter"/>
</dbReference>
<evidence type="ECO:0000256" key="5">
    <source>
        <dbReference type="ARBA" id="ARBA00023136"/>
    </source>
</evidence>
<dbReference type="HOGENOM" id="CLU_083873_1_1_9"/>
<dbReference type="Proteomes" id="UP000030647">
    <property type="component" value="Unassembled WGS sequence"/>
</dbReference>
<evidence type="ECO:0000259" key="7">
    <source>
        <dbReference type="Pfam" id="PF04138"/>
    </source>
</evidence>
<dbReference type="OrthoDB" id="361483at2"/>
<comment type="similarity">
    <text evidence="2">Belongs to the GtrA family.</text>
</comment>
<dbReference type="AlphaFoldDB" id="U4TMS0"/>
<dbReference type="InterPro" id="IPR007267">
    <property type="entry name" value="GtrA_DPMS_TM"/>
</dbReference>
<accession>U4TMS0</accession>
<dbReference type="GO" id="GO:0000271">
    <property type="term" value="P:polysaccharide biosynthetic process"/>
    <property type="evidence" value="ECO:0007669"/>
    <property type="project" value="InterPro"/>
</dbReference>
<dbReference type="RefSeq" id="WP_022529976.1">
    <property type="nucleotide sequence ID" value="NZ_KI271593.1"/>
</dbReference>
<evidence type="ECO:0000256" key="1">
    <source>
        <dbReference type="ARBA" id="ARBA00004141"/>
    </source>
</evidence>
<keyword evidence="4 6" id="KW-1133">Transmembrane helix</keyword>
<dbReference type="EMBL" id="KI271593">
    <property type="protein sequence ID" value="ERL64725.1"/>
    <property type="molecule type" value="Genomic_DNA"/>
</dbReference>
<evidence type="ECO:0000256" key="3">
    <source>
        <dbReference type="ARBA" id="ARBA00022692"/>
    </source>
</evidence>
<evidence type="ECO:0000256" key="2">
    <source>
        <dbReference type="ARBA" id="ARBA00009399"/>
    </source>
</evidence>
<keyword evidence="3 6" id="KW-0812">Transmembrane</keyword>
<dbReference type="PANTHER" id="PTHR38459:SF5">
    <property type="entry name" value="CELL WALL TEICHOIC ACID GLYCOSYLATION PROTEIN GTCA"/>
    <property type="match status" value="1"/>
</dbReference>
<proteinExistence type="inferred from homology"/>
<gene>
    <name evidence="8" type="primary">gtcA</name>
    <name evidence="8" type="ORF">L248_0644</name>
</gene>
<feature type="domain" description="GtrA/DPMS transmembrane" evidence="7">
    <location>
        <begin position="17"/>
        <end position="133"/>
    </location>
</feature>